<organism evidence="2 3">
    <name type="scientific">Paenibacillus protaetiae</name>
    <dbReference type="NCBI Taxonomy" id="2509456"/>
    <lineage>
        <taxon>Bacteria</taxon>
        <taxon>Bacillati</taxon>
        <taxon>Bacillota</taxon>
        <taxon>Bacilli</taxon>
        <taxon>Bacillales</taxon>
        <taxon>Paenibacillaceae</taxon>
        <taxon>Paenibacillus</taxon>
    </lineage>
</organism>
<protein>
    <submittedName>
        <fullName evidence="2">DUF4183 domain-containing protein</fullName>
    </submittedName>
</protein>
<proteinExistence type="predicted"/>
<name>A0A4P6EW75_9BACL</name>
<dbReference type="InterPro" id="IPR025237">
    <property type="entry name" value="DUF4183"/>
</dbReference>
<dbReference type="AlphaFoldDB" id="A0A4P6EW75"/>
<dbReference type="Proteomes" id="UP000293568">
    <property type="component" value="Chromosome"/>
</dbReference>
<gene>
    <name evidence="2" type="ORF">ET464_13555</name>
</gene>
<accession>A0A4P6EW75</accession>
<dbReference type="Pfam" id="PF13799">
    <property type="entry name" value="DUF4183"/>
    <property type="match status" value="1"/>
</dbReference>
<evidence type="ECO:0000313" key="3">
    <source>
        <dbReference type="Proteomes" id="UP000293568"/>
    </source>
</evidence>
<dbReference type="KEGG" id="pprt:ET464_13555"/>
<evidence type="ECO:0000259" key="1">
    <source>
        <dbReference type="Pfam" id="PF13799"/>
    </source>
</evidence>
<feature type="domain" description="DUF4183" evidence="1">
    <location>
        <begin position="42"/>
        <end position="107"/>
    </location>
</feature>
<evidence type="ECO:0000313" key="2">
    <source>
        <dbReference type="EMBL" id="QAY67274.1"/>
    </source>
</evidence>
<sequence>MALQIYQIAFPTAVIAPQRFFRQLAADLTVATGGTIALNGEDEPFSNDTGASPVTVPAVGTTGYYNFYVNGVMQEGGSFAVTPGTDDVAVITLNVNATFTADTILVLEAVMVS</sequence>
<dbReference type="OrthoDB" id="2476785at2"/>
<reference evidence="2 3" key="1">
    <citation type="submission" date="2019-01" db="EMBL/GenBank/DDBJ databases">
        <title>Genome sequencing of strain FW100M-2.</title>
        <authorList>
            <person name="Heo J."/>
            <person name="Kim S.-J."/>
            <person name="Kim J.-S."/>
            <person name="Hong S.-B."/>
            <person name="Kwon S.-W."/>
        </authorList>
    </citation>
    <scope>NUCLEOTIDE SEQUENCE [LARGE SCALE GENOMIC DNA]</scope>
    <source>
        <strain evidence="2 3">FW100M-2</strain>
    </source>
</reference>
<dbReference type="RefSeq" id="WP_129441722.1">
    <property type="nucleotide sequence ID" value="NZ_CP035492.1"/>
</dbReference>
<keyword evidence="3" id="KW-1185">Reference proteome</keyword>
<dbReference type="EMBL" id="CP035492">
    <property type="protein sequence ID" value="QAY67274.1"/>
    <property type="molecule type" value="Genomic_DNA"/>
</dbReference>